<reference evidence="4" key="1">
    <citation type="submission" date="2018-04" db="EMBL/GenBank/DDBJ databases">
        <authorList>
            <person name="Watanabe M."/>
            <person name="Kojima H."/>
        </authorList>
    </citation>
    <scope>NUCLEOTIDE SEQUENCE [LARGE SCALE GENOMIC DNA]</scope>
    <source>
        <strain evidence="4">Dysh456</strain>
    </source>
</reference>
<evidence type="ECO:0000259" key="2">
    <source>
        <dbReference type="Pfam" id="PF13598"/>
    </source>
</evidence>
<dbReference type="AlphaFoldDB" id="A0A2Z6E655"/>
<reference evidence="4" key="2">
    <citation type="submission" date="2018-06" db="EMBL/GenBank/DDBJ databases">
        <title>Genome sequence of Rhodanobacteraceae bacterium strain Dysh456.</title>
        <authorList>
            <person name="Fukui M."/>
        </authorList>
    </citation>
    <scope>NUCLEOTIDE SEQUENCE [LARGE SCALE GENOMIC DNA]</scope>
    <source>
        <strain evidence="4">Dysh456</strain>
    </source>
</reference>
<name>A0A2Z6E655_9GAMM</name>
<dbReference type="Proteomes" id="UP000270530">
    <property type="component" value="Chromosome"/>
</dbReference>
<evidence type="ECO:0000313" key="3">
    <source>
        <dbReference type="EMBL" id="BBD79959.1"/>
    </source>
</evidence>
<proteinExistence type="predicted"/>
<feature type="signal peptide" evidence="1">
    <location>
        <begin position="1"/>
        <end position="22"/>
    </location>
</feature>
<dbReference type="PANTHER" id="PTHR38075:SF1">
    <property type="entry name" value="DUF4139 DOMAIN-CONTAINING PROTEIN"/>
    <property type="match status" value="1"/>
</dbReference>
<keyword evidence="4" id="KW-1185">Reference proteome</keyword>
<dbReference type="RefSeq" id="WP_126537545.1">
    <property type="nucleotide sequence ID" value="NZ_AP018560.1"/>
</dbReference>
<gene>
    <name evidence="3" type="ORF">ALSL_1301</name>
</gene>
<keyword evidence="1" id="KW-0732">Signal</keyword>
<feature type="domain" description="DUF4139" evidence="2">
    <location>
        <begin position="187"/>
        <end position="479"/>
    </location>
</feature>
<dbReference type="PANTHER" id="PTHR38075">
    <property type="entry name" value="DUF4139 DOMAIN-CONTAINING PROTEIN"/>
    <property type="match status" value="1"/>
</dbReference>
<accession>A0A2Z6E655</accession>
<dbReference type="EMBL" id="AP018560">
    <property type="protein sequence ID" value="BBD79959.1"/>
    <property type="molecule type" value="Genomic_DNA"/>
</dbReference>
<dbReference type="Pfam" id="PF13598">
    <property type="entry name" value="DUF4139"/>
    <property type="match status" value="1"/>
</dbReference>
<sequence length="485" mass="51463">MRLSRLLLSAMAALGPHATAFAATPTTAVTVYRGDDETLYAGDGGGPLRSGYAVVRETRRLALASGAQTQVVDDLPAFVDAEALIFDPGAKATVLSRRMLAFGRSSAATLAGLIGHNANVVGEGGQLIASGTVLRADETGLLVRGDDGTDQVVRHYAALRTHTTLATGARLELRLDAAQAGVVDAVMSYPTAGLGWRASYTAVLQPGDACRLRLDAQAGIANRSGRDWRAVKLTLIAGAPRIDENGGPRPMLKSTMAAPASAAMDALPRQAPLDDYRSYTLPAPVTLADGSLTQVPLYAPHTLACERTTLYEIGNTWSPPRPVIAADFGATGSGTVTGRLAFTAFDSLPAGKLRVLADDAEGTPQFIGEGRVDDTPKGARVDLPLGTVFDLRAQHERTAFELDRSSRSLDEGFRVTLHHAGATPRMVTVRVHPDRWRQWTLASASLKPARQTPDLLEFRLAVPAGGATTLDYAIRYTWPAELQPQ</sequence>
<dbReference type="OrthoDB" id="9808067at2"/>
<evidence type="ECO:0000256" key="1">
    <source>
        <dbReference type="SAM" id="SignalP"/>
    </source>
</evidence>
<dbReference type="InterPro" id="IPR037291">
    <property type="entry name" value="DUF4139"/>
</dbReference>
<protein>
    <recommendedName>
        <fullName evidence="2">DUF4139 domain-containing protein</fullName>
    </recommendedName>
</protein>
<evidence type="ECO:0000313" key="4">
    <source>
        <dbReference type="Proteomes" id="UP000270530"/>
    </source>
</evidence>
<feature type="chain" id="PRO_5016418833" description="DUF4139 domain-containing protein" evidence="1">
    <location>
        <begin position="23"/>
        <end position="485"/>
    </location>
</feature>
<organism evidence="3 4">
    <name type="scientific">Aerosticca soli</name>
    <dbReference type="NCBI Taxonomy" id="2010829"/>
    <lineage>
        <taxon>Bacteria</taxon>
        <taxon>Pseudomonadati</taxon>
        <taxon>Pseudomonadota</taxon>
        <taxon>Gammaproteobacteria</taxon>
        <taxon>Lysobacterales</taxon>
        <taxon>Rhodanobacteraceae</taxon>
        <taxon>Aerosticca</taxon>
    </lineage>
</organism>
<dbReference type="KEGG" id="rbd:ALSL_1301"/>